<dbReference type="GO" id="GO:0016787">
    <property type="term" value="F:hydrolase activity"/>
    <property type="evidence" value="ECO:0007669"/>
    <property type="project" value="UniProtKB-KW"/>
</dbReference>
<keyword evidence="3 6" id="KW-0347">Helicase</keyword>
<keyword evidence="1 6" id="KW-0547">Nucleotide-binding</keyword>
<dbReference type="SUPFAM" id="SSF52540">
    <property type="entry name" value="P-loop containing nucleoside triphosphate hydrolases"/>
    <property type="match status" value="1"/>
</dbReference>
<dbReference type="SMART" id="SM00490">
    <property type="entry name" value="HELICc"/>
    <property type="match status" value="1"/>
</dbReference>
<dbReference type="Pfam" id="PF13959">
    <property type="entry name" value="CTE_SPB4"/>
    <property type="match status" value="1"/>
</dbReference>
<evidence type="ECO:0000256" key="4">
    <source>
        <dbReference type="ARBA" id="ARBA00022840"/>
    </source>
</evidence>
<dbReference type="AlphaFoldDB" id="A0A498HP16"/>
<comment type="similarity">
    <text evidence="6">Belongs to the DEAD box helicase family.</text>
</comment>
<keyword evidence="2 6" id="KW-0378">Hydrolase</keyword>
<feature type="compositionally biased region" description="Polar residues" evidence="7">
    <location>
        <begin position="32"/>
        <end position="49"/>
    </location>
</feature>
<evidence type="ECO:0000313" key="10">
    <source>
        <dbReference type="Proteomes" id="UP000290289"/>
    </source>
</evidence>
<dbReference type="EMBL" id="RDQH01000341">
    <property type="protein sequence ID" value="RXH73288.1"/>
    <property type="molecule type" value="Genomic_DNA"/>
</dbReference>
<protein>
    <recommendedName>
        <fullName evidence="6">ATP-dependent RNA helicase</fullName>
        <ecNumber evidence="6">3.6.4.13</ecNumber>
    </recommendedName>
</protein>
<dbReference type="PANTHER" id="PTHR24031">
    <property type="entry name" value="RNA HELICASE"/>
    <property type="match status" value="1"/>
</dbReference>
<evidence type="ECO:0000256" key="6">
    <source>
        <dbReference type="RuleBase" id="RU365068"/>
    </source>
</evidence>
<dbReference type="STRING" id="3750.A0A498HP16"/>
<dbReference type="InterPro" id="IPR001650">
    <property type="entry name" value="Helicase_C-like"/>
</dbReference>
<feature type="compositionally biased region" description="Basic residues" evidence="7">
    <location>
        <begin position="17"/>
        <end position="29"/>
    </location>
</feature>
<evidence type="ECO:0000256" key="1">
    <source>
        <dbReference type="ARBA" id="ARBA00022741"/>
    </source>
</evidence>
<dbReference type="CDD" id="cd18787">
    <property type="entry name" value="SF2_C_DEAD"/>
    <property type="match status" value="1"/>
</dbReference>
<dbReference type="Pfam" id="PF00271">
    <property type="entry name" value="Helicase_C"/>
    <property type="match status" value="1"/>
</dbReference>
<evidence type="ECO:0000259" key="8">
    <source>
        <dbReference type="PROSITE" id="PS51194"/>
    </source>
</evidence>
<comment type="domain">
    <text evidence="6">The Q motif is unique to and characteristic of the DEAD box family of RNA helicases and controls ATP binding and hydrolysis.</text>
</comment>
<feature type="region of interest" description="Disordered" evidence="7">
    <location>
        <begin position="1"/>
        <end position="62"/>
    </location>
</feature>
<dbReference type="EC" id="3.6.4.13" evidence="6"/>
<dbReference type="GO" id="GO:0003723">
    <property type="term" value="F:RNA binding"/>
    <property type="evidence" value="ECO:0007669"/>
    <property type="project" value="UniProtKB-UniRule"/>
</dbReference>
<comment type="caution">
    <text evidence="9">The sequence shown here is derived from an EMBL/GenBank/DDBJ whole genome shotgun (WGS) entry which is preliminary data.</text>
</comment>
<keyword evidence="4 6" id="KW-0067">ATP-binding</keyword>
<evidence type="ECO:0000256" key="7">
    <source>
        <dbReference type="SAM" id="MobiDB-lite"/>
    </source>
</evidence>
<feature type="domain" description="Helicase C-terminal" evidence="8">
    <location>
        <begin position="89"/>
        <end position="240"/>
    </location>
</feature>
<dbReference type="Proteomes" id="UP000290289">
    <property type="component" value="Chromosome 15"/>
</dbReference>
<dbReference type="GO" id="GO:0005524">
    <property type="term" value="F:ATP binding"/>
    <property type="evidence" value="ECO:0007669"/>
    <property type="project" value="UniProtKB-UniRule"/>
</dbReference>
<accession>A0A498HP16</accession>
<evidence type="ECO:0000256" key="2">
    <source>
        <dbReference type="ARBA" id="ARBA00022801"/>
    </source>
</evidence>
<dbReference type="PROSITE" id="PS51194">
    <property type="entry name" value="HELICASE_CTER"/>
    <property type="match status" value="1"/>
</dbReference>
<evidence type="ECO:0000313" key="9">
    <source>
        <dbReference type="EMBL" id="RXH73288.1"/>
    </source>
</evidence>
<dbReference type="InterPro" id="IPR027417">
    <property type="entry name" value="P-loop_NTPase"/>
</dbReference>
<reference evidence="9 10" key="1">
    <citation type="submission" date="2018-10" db="EMBL/GenBank/DDBJ databases">
        <title>A high-quality apple genome assembly.</title>
        <authorList>
            <person name="Hu J."/>
        </authorList>
    </citation>
    <scope>NUCLEOTIDE SEQUENCE [LARGE SCALE GENOMIC DNA]</scope>
    <source>
        <strain evidence="10">cv. HFTH1</strain>
        <tissue evidence="9">Young leaf</tissue>
    </source>
</reference>
<dbReference type="GO" id="GO:0003724">
    <property type="term" value="F:RNA helicase activity"/>
    <property type="evidence" value="ECO:0007669"/>
    <property type="project" value="UniProtKB-EC"/>
</dbReference>
<name>A0A498HP16_MALDO</name>
<dbReference type="Gene3D" id="3.40.50.300">
    <property type="entry name" value="P-loop containing nucleotide triphosphate hydrolases"/>
    <property type="match status" value="1"/>
</dbReference>
<evidence type="ECO:0000256" key="3">
    <source>
        <dbReference type="ARBA" id="ARBA00022806"/>
    </source>
</evidence>
<dbReference type="InterPro" id="IPR025313">
    <property type="entry name" value="SPB4-like_CTE"/>
</dbReference>
<keyword evidence="5 6" id="KW-0694">RNA-binding</keyword>
<gene>
    <name evidence="9" type="ORF">DVH24_012972</name>
</gene>
<sequence length="297" mass="34264">MTEPIAYASPEDAAKTDKKKKNRKRKRGSKPSEPNTTGTEDSEPQIPNQTDKEDKGEGDWEQDKDEIDKIHRLRPQVTLDYCIVASSQRIDLLYSFMGKNQYTKGIVFFCSCDSVKFHSDLLRSLNANCFGVHEKQTQQERTTTFFDFCKAEKGFLLCTNVAACGLDIPAVDWILQFDPPDDLMEYLRRVVLRARGECEVGRELLFLIPEEMRIIRFLEAANIFLRSRVFKVNRKVQAQLEQTVGDNYYLRKSAKEAYKSYLIAYNSHSMKDYFNFDRLDLQGVAASFCVSIPPRQT</sequence>
<proteinExistence type="inferred from homology"/>
<comment type="catalytic activity">
    <reaction evidence="6">
        <text>ATP + H2O = ADP + phosphate + H(+)</text>
        <dbReference type="Rhea" id="RHEA:13065"/>
        <dbReference type="ChEBI" id="CHEBI:15377"/>
        <dbReference type="ChEBI" id="CHEBI:15378"/>
        <dbReference type="ChEBI" id="CHEBI:30616"/>
        <dbReference type="ChEBI" id="CHEBI:43474"/>
        <dbReference type="ChEBI" id="CHEBI:456216"/>
        <dbReference type="EC" id="3.6.4.13"/>
    </reaction>
</comment>
<comment type="function">
    <text evidence="6">RNA helicase.</text>
</comment>
<dbReference type="SMART" id="SM01178">
    <property type="entry name" value="DUF4217"/>
    <property type="match status" value="1"/>
</dbReference>
<organism evidence="9 10">
    <name type="scientific">Malus domestica</name>
    <name type="common">Apple</name>
    <name type="synonym">Pyrus malus</name>
    <dbReference type="NCBI Taxonomy" id="3750"/>
    <lineage>
        <taxon>Eukaryota</taxon>
        <taxon>Viridiplantae</taxon>
        <taxon>Streptophyta</taxon>
        <taxon>Embryophyta</taxon>
        <taxon>Tracheophyta</taxon>
        <taxon>Spermatophyta</taxon>
        <taxon>Magnoliopsida</taxon>
        <taxon>eudicotyledons</taxon>
        <taxon>Gunneridae</taxon>
        <taxon>Pentapetalae</taxon>
        <taxon>rosids</taxon>
        <taxon>fabids</taxon>
        <taxon>Rosales</taxon>
        <taxon>Rosaceae</taxon>
        <taxon>Amygdaloideae</taxon>
        <taxon>Maleae</taxon>
        <taxon>Malus</taxon>
    </lineage>
</organism>
<evidence type="ECO:0000256" key="5">
    <source>
        <dbReference type="ARBA" id="ARBA00022884"/>
    </source>
</evidence>
<keyword evidence="10" id="KW-1185">Reference proteome</keyword>